<reference evidence="2" key="2">
    <citation type="submission" date="2020-09" db="EMBL/GenBank/DDBJ databases">
        <authorList>
            <person name="Sun Q."/>
            <person name="Ohkuma M."/>
        </authorList>
    </citation>
    <scope>NUCLEOTIDE SEQUENCE</scope>
    <source>
        <strain evidence="2">JCM 4815</strain>
    </source>
</reference>
<comment type="caution">
    <text evidence="2">The sequence shown here is derived from an EMBL/GenBank/DDBJ whole genome shotgun (WGS) entry which is preliminary data.</text>
</comment>
<evidence type="ECO:0000256" key="1">
    <source>
        <dbReference type="SAM" id="MobiDB-lite"/>
    </source>
</evidence>
<evidence type="ECO:0000313" key="2">
    <source>
        <dbReference type="EMBL" id="GGY89007.1"/>
    </source>
</evidence>
<feature type="region of interest" description="Disordered" evidence="1">
    <location>
        <begin position="208"/>
        <end position="231"/>
    </location>
</feature>
<reference evidence="2" key="1">
    <citation type="journal article" date="2014" name="Int. J. Syst. Evol. Microbiol.">
        <title>Complete genome sequence of Corynebacterium casei LMG S-19264T (=DSM 44701T), isolated from a smear-ripened cheese.</title>
        <authorList>
            <consortium name="US DOE Joint Genome Institute (JGI-PGF)"/>
            <person name="Walter F."/>
            <person name="Albersmeier A."/>
            <person name="Kalinowski J."/>
            <person name="Ruckert C."/>
        </authorList>
    </citation>
    <scope>NUCLEOTIDE SEQUENCE</scope>
    <source>
        <strain evidence="2">JCM 4815</strain>
    </source>
</reference>
<dbReference type="RefSeq" id="WP_189854619.1">
    <property type="nucleotide sequence ID" value="NZ_BMVW01000001.1"/>
</dbReference>
<accession>A0A918UBU8</accession>
<proteinExistence type="predicted"/>
<gene>
    <name evidence="2" type="ORF">GCM10010365_03880</name>
</gene>
<dbReference type="EMBL" id="BMVW01000001">
    <property type="protein sequence ID" value="GGY89007.1"/>
    <property type="molecule type" value="Genomic_DNA"/>
</dbReference>
<evidence type="ECO:0000313" key="3">
    <source>
        <dbReference type="Proteomes" id="UP000622166"/>
    </source>
</evidence>
<protein>
    <submittedName>
        <fullName evidence="2">Uncharacterized protein</fullName>
    </submittedName>
</protein>
<organism evidence="2 3">
    <name type="scientific">Streptomyces poonensis</name>
    <dbReference type="NCBI Taxonomy" id="68255"/>
    <lineage>
        <taxon>Bacteria</taxon>
        <taxon>Bacillati</taxon>
        <taxon>Actinomycetota</taxon>
        <taxon>Actinomycetes</taxon>
        <taxon>Kitasatosporales</taxon>
        <taxon>Streptomycetaceae</taxon>
        <taxon>Streptomyces</taxon>
    </lineage>
</organism>
<name>A0A918UBU8_9ACTN</name>
<dbReference type="AlphaFoldDB" id="A0A918UBU8"/>
<keyword evidence="3" id="KW-1185">Reference proteome</keyword>
<dbReference type="Proteomes" id="UP000622166">
    <property type="component" value="Unassembled WGS sequence"/>
</dbReference>
<sequence>MVTEGPLGSTRAQGGPAPGALLLCRAAVGSAVLAARLLREEVLLTSAGPEWTVLVPEGRPWSYGDEPVDRVVSGWAEALFAGAPSPVLALWWDAGRCGCVLASGLRRTVGYGWLADGTPVGEDGTMETFAARLGLDPVLDVQSLESLTRSDSEADGRTRVLGLLAVLTRAGVSLPAGLAPGEPAGRLREAVLARSDVRQIEWPDRQGAVRAEPGDVERTRPGPWPPTTGGPQARALAAAQLAAGLPLTAWGVRRGSAGWTVAGALLLAHGALGLAYDRTRGAVD</sequence>